<evidence type="ECO:0000256" key="1">
    <source>
        <dbReference type="PROSITE-ProRule" id="PRU00042"/>
    </source>
</evidence>
<keyword evidence="1" id="KW-0863">Zinc-finger</keyword>
<dbReference type="RefSeq" id="XP_040712386.1">
    <property type="nucleotide sequence ID" value="XM_040864235.1"/>
</dbReference>
<protein>
    <recommendedName>
        <fullName evidence="3">C2H2-type domain-containing protein</fullName>
    </recommendedName>
</protein>
<gene>
    <name evidence="4" type="ORF">BCR38DRAFT_488137</name>
</gene>
<dbReference type="InterPro" id="IPR013087">
    <property type="entry name" value="Znf_C2H2_type"/>
</dbReference>
<accession>A0A1Y2DL39</accession>
<dbReference type="PROSITE" id="PS00028">
    <property type="entry name" value="ZINC_FINGER_C2H2_1"/>
    <property type="match status" value="1"/>
</dbReference>
<dbReference type="EMBL" id="MCFJ01000012">
    <property type="protein sequence ID" value="ORY59952.1"/>
    <property type="molecule type" value="Genomic_DNA"/>
</dbReference>
<keyword evidence="5" id="KW-1185">Reference proteome</keyword>
<dbReference type="PROSITE" id="PS50157">
    <property type="entry name" value="ZINC_FINGER_C2H2_2"/>
    <property type="match status" value="1"/>
</dbReference>
<evidence type="ECO:0000256" key="2">
    <source>
        <dbReference type="SAM" id="MobiDB-lite"/>
    </source>
</evidence>
<evidence type="ECO:0000313" key="5">
    <source>
        <dbReference type="Proteomes" id="UP000193689"/>
    </source>
</evidence>
<dbReference type="Gene3D" id="3.30.160.60">
    <property type="entry name" value="Classic Zinc Finger"/>
    <property type="match status" value="1"/>
</dbReference>
<dbReference type="Proteomes" id="UP000193689">
    <property type="component" value="Unassembled WGS sequence"/>
</dbReference>
<dbReference type="InParanoid" id="A0A1Y2DL39"/>
<dbReference type="OrthoDB" id="4718302at2759"/>
<feature type="domain" description="C2H2-type" evidence="3">
    <location>
        <begin position="303"/>
        <end position="330"/>
    </location>
</feature>
<dbReference type="GeneID" id="63780447"/>
<dbReference type="SMART" id="SM00355">
    <property type="entry name" value="ZnF_C2H2"/>
    <property type="match status" value="2"/>
</dbReference>
<keyword evidence="1" id="KW-0862">Zinc</keyword>
<feature type="region of interest" description="Disordered" evidence="2">
    <location>
        <begin position="349"/>
        <end position="369"/>
    </location>
</feature>
<proteinExistence type="predicted"/>
<evidence type="ECO:0000313" key="4">
    <source>
        <dbReference type="EMBL" id="ORY59952.1"/>
    </source>
</evidence>
<evidence type="ECO:0000259" key="3">
    <source>
        <dbReference type="PROSITE" id="PS50157"/>
    </source>
</evidence>
<comment type="caution">
    <text evidence="4">The sequence shown here is derived from an EMBL/GenBank/DDBJ whole genome shotgun (WGS) entry which is preliminary data.</text>
</comment>
<organism evidence="4 5">
    <name type="scientific">Pseudomassariella vexata</name>
    <dbReference type="NCBI Taxonomy" id="1141098"/>
    <lineage>
        <taxon>Eukaryota</taxon>
        <taxon>Fungi</taxon>
        <taxon>Dikarya</taxon>
        <taxon>Ascomycota</taxon>
        <taxon>Pezizomycotina</taxon>
        <taxon>Sordariomycetes</taxon>
        <taxon>Xylariomycetidae</taxon>
        <taxon>Amphisphaeriales</taxon>
        <taxon>Pseudomassariaceae</taxon>
        <taxon>Pseudomassariella</taxon>
    </lineage>
</organism>
<keyword evidence="1" id="KW-0479">Metal-binding</keyword>
<name>A0A1Y2DL39_9PEZI</name>
<dbReference type="AlphaFoldDB" id="A0A1Y2DL39"/>
<sequence>MDHPPKDKHVGFDEDFDFGSQPVSCSSSSIGSSFSTTASTASSYTTNGPFTPTSASRCSTPQQVLPFDHVTCQSSTGYEIHPAFQRSDGLASAYIKPEARDSLTGIPDKRNTLPIMEYNYDSVLSSTLTPQGLETNGMDSYPYSNPMTNPPFHLPTPSYTTDTTFDNSVWHCQDDTHMMFFERYDPQVMKPSPVQNMAMRDRNYVPQSYLASNGRRRLSIEHAQQRTGALNRAQSRLTNRPHSFKRESYHNKLASGVQKIPAGTFKCTLPNCTARRAFKRSEHLKRHITTAICHNPDIDSVSEVCIFCSKKFNRRDNWRQHLKLHTMKGRSISRTDFHPKAQELYDEEMRKTKHRSQFKKGAAAAELKE</sequence>
<reference evidence="4 5" key="1">
    <citation type="submission" date="2016-07" db="EMBL/GenBank/DDBJ databases">
        <title>Pervasive Adenine N6-methylation of Active Genes in Fungi.</title>
        <authorList>
            <consortium name="DOE Joint Genome Institute"/>
            <person name="Mondo S.J."/>
            <person name="Dannebaum R.O."/>
            <person name="Kuo R.C."/>
            <person name="Labutti K."/>
            <person name="Haridas S."/>
            <person name="Kuo A."/>
            <person name="Salamov A."/>
            <person name="Ahrendt S.R."/>
            <person name="Lipzen A."/>
            <person name="Sullivan W."/>
            <person name="Andreopoulos W.B."/>
            <person name="Clum A."/>
            <person name="Lindquist E."/>
            <person name="Daum C."/>
            <person name="Ramamoorthy G.K."/>
            <person name="Gryganskyi A."/>
            <person name="Culley D."/>
            <person name="Magnuson J.K."/>
            <person name="James T.Y."/>
            <person name="O'Malley M.A."/>
            <person name="Stajich J.E."/>
            <person name="Spatafora J.W."/>
            <person name="Visel A."/>
            <person name="Grigoriev I.V."/>
        </authorList>
    </citation>
    <scope>NUCLEOTIDE SEQUENCE [LARGE SCALE GENOMIC DNA]</scope>
    <source>
        <strain evidence="4 5">CBS 129021</strain>
    </source>
</reference>
<dbReference type="GO" id="GO:0008270">
    <property type="term" value="F:zinc ion binding"/>
    <property type="evidence" value="ECO:0007669"/>
    <property type="project" value="UniProtKB-KW"/>
</dbReference>
<dbReference type="STRING" id="1141098.A0A1Y2DL39"/>